<keyword evidence="3" id="KW-1185">Reference proteome</keyword>
<dbReference type="SUPFAM" id="SSF50370">
    <property type="entry name" value="Ricin B-like lectins"/>
    <property type="match status" value="1"/>
</dbReference>
<comment type="caution">
    <text evidence="2">The sequence shown here is derived from an EMBL/GenBank/DDBJ whole genome shotgun (WGS) entry which is preliminary data.</text>
</comment>
<sequence>MPLLATSVPAHGAQAAALPPGGPAKLVNRKSSKCADVEAWSRDNGGNVHQWSCRLDNDSNQKWTFRRTADGYWNVVNENSGKCLDVQGPSYADGAHLHQWTCSGYGSQKWELQYTSTEYFKLVSPYSGKCMDVAGPSVDDGAQIHQWSCRGQDDSSQQWRFFTAA</sequence>
<reference evidence="2 3" key="1">
    <citation type="submission" date="2015-06" db="EMBL/GenBank/DDBJ databases">
        <title>Recapitulation of the evolution of biosynthetic gene clusters reveals hidden chemical diversity on bacterial genomes.</title>
        <authorList>
            <person name="Cruz-Morales P."/>
            <person name="Martinez-Guerrero C."/>
            <person name="Morales-Escalante M.A."/>
            <person name="Yanez-Guerra L.A."/>
            <person name="Kopp J.F."/>
            <person name="Feldmann J."/>
            <person name="Ramos-Aboites H.E."/>
            <person name="Barona-Gomez F."/>
        </authorList>
    </citation>
    <scope>NUCLEOTIDE SEQUENCE [LARGE SCALE GENOMIC DNA]</scope>
    <source>
        <strain evidence="2 3">ATCC 31245</strain>
    </source>
</reference>
<dbReference type="AlphaFoldDB" id="A0A0J6XMN4"/>
<gene>
    <name evidence="2" type="ORF">ACS04_20870</name>
</gene>
<evidence type="ECO:0000313" key="3">
    <source>
        <dbReference type="Proteomes" id="UP000035932"/>
    </source>
</evidence>
<proteinExistence type="predicted"/>
<feature type="domain" description="Ricin B lectin" evidence="1">
    <location>
        <begin position="21"/>
        <end position="162"/>
    </location>
</feature>
<dbReference type="InterPro" id="IPR035992">
    <property type="entry name" value="Ricin_B-like_lectins"/>
</dbReference>
<dbReference type="InterPro" id="IPR000772">
    <property type="entry name" value="Ricin_B_lectin"/>
</dbReference>
<accession>A0A0J6XMN4</accession>
<protein>
    <recommendedName>
        <fullName evidence="1">Ricin B lectin domain-containing protein</fullName>
    </recommendedName>
</protein>
<organism evidence="2 3">
    <name type="scientific">Streptomyces roseus</name>
    <dbReference type="NCBI Taxonomy" id="66430"/>
    <lineage>
        <taxon>Bacteria</taxon>
        <taxon>Bacillati</taxon>
        <taxon>Actinomycetota</taxon>
        <taxon>Actinomycetes</taxon>
        <taxon>Kitasatosporales</taxon>
        <taxon>Streptomycetaceae</taxon>
        <taxon>Streptomyces</taxon>
    </lineage>
</organism>
<dbReference type="PROSITE" id="PS50231">
    <property type="entry name" value="RICIN_B_LECTIN"/>
    <property type="match status" value="1"/>
</dbReference>
<dbReference type="SMART" id="SM00458">
    <property type="entry name" value="RICIN"/>
    <property type="match status" value="1"/>
</dbReference>
<dbReference type="Proteomes" id="UP000035932">
    <property type="component" value="Unassembled WGS sequence"/>
</dbReference>
<name>A0A0J6XMN4_9ACTN</name>
<dbReference type="Gene3D" id="2.80.10.50">
    <property type="match status" value="2"/>
</dbReference>
<dbReference type="CDD" id="cd00161">
    <property type="entry name" value="beta-trefoil_Ricin-like"/>
    <property type="match status" value="1"/>
</dbReference>
<dbReference type="Pfam" id="PF00652">
    <property type="entry name" value="Ricin_B_lectin"/>
    <property type="match status" value="1"/>
</dbReference>
<evidence type="ECO:0000259" key="1">
    <source>
        <dbReference type="SMART" id="SM00458"/>
    </source>
</evidence>
<evidence type="ECO:0000313" key="2">
    <source>
        <dbReference type="EMBL" id="KMO95968.1"/>
    </source>
</evidence>
<dbReference type="PATRIC" id="fig|66430.4.peg.7017"/>
<dbReference type="STRING" id="66430.ACS04_20870"/>
<dbReference type="EMBL" id="LFML01000081">
    <property type="protein sequence ID" value="KMO95968.1"/>
    <property type="molecule type" value="Genomic_DNA"/>
</dbReference>